<dbReference type="InterPro" id="IPR053350">
    <property type="entry name" value="CV_Inducer"/>
</dbReference>
<keyword evidence="2" id="KW-1185">Reference proteome</keyword>
<name>A0AAN7K098_9MYRT</name>
<dbReference type="EMBL" id="JAXIOK010000014">
    <property type="protein sequence ID" value="KAK4755894.1"/>
    <property type="molecule type" value="Genomic_DNA"/>
</dbReference>
<evidence type="ECO:0000313" key="1">
    <source>
        <dbReference type="EMBL" id="KAK4755894.1"/>
    </source>
</evidence>
<organism evidence="1 2">
    <name type="scientific">Trapa incisa</name>
    <dbReference type="NCBI Taxonomy" id="236973"/>
    <lineage>
        <taxon>Eukaryota</taxon>
        <taxon>Viridiplantae</taxon>
        <taxon>Streptophyta</taxon>
        <taxon>Embryophyta</taxon>
        <taxon>Tracheophyta</taxon>
        <taxon>Spermatophyta</taxon>
        <taxon>Magnoliopsida</taxon>
        <taxon>eudicotyledons</taxon>
        <taxon>Gunneridae</taxon>
        <taxon>Pentapetalae</taxon>
        <taxon>rosids</taxon>
        <taxon>malvids</taxon>
        <taxon>Myrtales</taxon>
        <taxon>Lythraceae</taxon>
        <taxon>Trapa</taxon>
    </lineage>
</organism>
<dbReference type="PANTHER" id="PTHR37210:SF2">
    <property type="entry name" value="PROTEIN CHLOROPLAST VESICULATION"/>
    <property type="match status" value="1"/>
</dbReference>
<protein>
    <submittedName>
        <fullName evidence="1">Uncharacterized protein</fullName>
    </submittedName>
</protein>
<comment type="caution">
    <text evidence="1">The sequence shown here is derived from an EMBL/GenBank/DDBJ whole genome shotgun (WGS) entry which is preliminary data.</text>
</comment>
<proteinExistence type="predicted"/>
<dbReference type="AlphaFoldDB" id="A0AAN7K098"/>
<accession>A0AAN7K098</accession>
<dbReference type="PANTHER" id="PTHR37210">
    <property type="entry name" value="EXPRESSED PROTEIN"/>
    <property type="match status" value="1"/>
</dbReference>
<sequence length="158" mass="16953">MRSTAACCFNLFPPTSTPAAAAAKSPRLPCSSLASPPSWRSQGCAAAAAAAVGLAYATIGIGFAENLWFLSGEGAAVAEEVISAGVVRQQGERRSPARWTDRRGCPPWKAKTFELIMPERLPRPSPRRRWESVGDFDQAIRRAARSKEANVSSNCFSL</sequence>
<evidence type="ECO:0000313" key="2">
    <source>
        <dbReference type="Proteomes" id="UP001345219"/>
    </source>
</evidence>
<gene>
    <name evidence="1" type="ORF">SAY87_009651</name>
</gene>
<dbReference type="Proteomes" id="UP001345219">
    <property type="component" value="Chromosome 8"/>
</dbReference>
<reference evidence="1 2" key="1">
    <citation type="journal article" date="2023" name="Hortic Res">
        <title>Pangenome of water caltrop reveals structural variations and asymmetric subgenome divergence after allopolyploidization.</title>
        <authorList>
            <person name="Zhang X."/>
            <person name="Chen Y."/>
            <person name="Wang L."/>
            <person name="Yuan Y."/>
            <person name="Fang M."/>
            <person name="Shi L."/>
            <person name="Lu R."/>
            <person name="Comes H.P."/>
            <person name="Ma Y."/>
            <person name="Chen Y."/>
            <person name="Huang G."/>
            <person name="Zhou Y."/>
            <person name="Zheng Z."/>
            <person name="Qiu Y."/>
        </authorList>
    </citation>
    <scope>NUCLEOTIDE SEQUENCE [LARGE SCALE GENOMIC DNA]</scope>
    <source>
        <tissue evidence="1">Roots</tissue>
    </source>
</reference>